<dbReference type="PANTHER" id="PTHR15398">
    <property type="entry name" value="BROMODOMAIN-CONTAINING PROTEIN 8"/>
    <property type="match status" value="1"/>
</dbReference>
<dbReference type="Proteomes" id="UP000232875">
    <property type="component" value="Unassembled WGS sequence"/>
</dbReference>
<dbReference type="CDD" id="cd04369">
    <property type="entry name" value="Bromodomain"/>
    <property type="match status" value="1"/>
</dbReference>
<dbReference type="AlphaFoldDB" id="A0A2N1JFE2"/>
<evidence type="ECO:0000313" key="6">
    <source>
        <dbReference type="EMBL" id="PKI85268.1"/>
    </source>
</evidence>
<dbReference type="GO" id="GO:0035267">
    <property type="term" value="C:NuA4 histone acetyltransferase complex"/>
    <property type="evidence" value="ECO:0007669"/>
    <property type="project" value="TreeGrafter"/>
</dbReference>
<dbReference type="SUPFAM" id="SSF47370">
    <property type="entry name" value="Bromodomain"/>
    <property type="match status" value="1"/>
</dbReference>
<sequence length="383" mass="43170">MAQDVLLALPEQLLLAQAVHQSAKHPPDWNYVAGLIISHGTRTGPLADPNECEKTWQSLMLEYNIVDCAEAPSLHRSEAQLALAQLIYATYLANLQSALEQKAHRLQALRNDMDDLTSGKRDATLRAEHHVSIEEPLGESSQHEQTRGTLRKRLREDTDAASDEEDDEDEHLQVEQDLLGEDLAPIARDEEHEHASAEGSGSVTPSAPTTYGSRARRRSAAIDARTRVSEPEEERSRSSSPAQWQLHRSRNASLEEHTDTPAVEDTLVSEAERDKSRRRITHILLMLHNQVSNHTHGNLFHQAIKEVDAPDYYTLIKQPMDLKLIKQKIKEGSIGSTLELRRALSLMYANSLMYNKPGTEVHRMANEMRIATDELFDQFEQPP</sequence>
<dbReference type="InterPro" id="IPR036427">
    <property type="entry name" value="Bromodomain-like_sf"/>
</dbReference>
<name>A0A2N1JFE2_9BASI</name>
<dbReference type="EMBL" id="KZ454988">
    <property type="protein sequence ID" value="PKI85268.1"/>
    <property type="molecule type" value="Genomic_DNA"/>
</dbReference>
<keyword evidence="7" id="KW-1185">Reference proteome</keyword>
<feature type="domain" description="Bromo" evidence="5">
    <location>
        <begin position="292"/>
        <end position="362"/>
    </location>
</feature>
<feature type="compositionally biased region" description="Polar residues" evidence="4">
    <location>
        <begin position="199"/>
        <end position="212"/>
    </location>
</feature>
<evidence type="ECO:0000259" key="5">
    <source>
        <dbReference type="PROSITE" id="PS50014"/>
    </source>
</evidence>
<keyword evidence="1 2" id="KW-0103">Bromodomain</keyword>
<evidence type="ECO:0000256" key="4">
    <source>
        <dbReference type="SAM" id="MobiDB-lite"/>
    </source>
</evidence>
<dbReference type="GO" id="GO:0006325">
    <property type="term" value="P:chromatin organization"/>
    <property type="evidence" value="ECO:0007669"/>
    <property type="project" value="UniProtKB-ARBA"/>
</dbReference>
<evidence type="ECO:0000256" key="3">
    <source>
        <dbReference type="SAM" id="Coils"/>
    </source>
</evidence>
<organism evidence="6 7">
    <name type="scientific">Malassezia vespertilionis</name>
    <dbReference type="NCBI Taxonomy" id="2020962"/>
    <lineage>
        <taxon>Eukaryota</taxon>
        <taxon>Fungi</taxon>
        <taxon>Dikarya</taxon>
        <taxon>Basidiomycota</taxon>
        <taxon>Ustilaginomycotina</taxon>
        <taxon>Malasseziomycetes</taxon>
        <taxon>Malasseziales</taxon>
        <taxon>Malasseziaceae</taxon>
        <taxon>Malassezia</taxon>
    </lineage>
</organism>
<dbReference type="Gene3D" id="1.20.920.10">
    <property type="entry name" value="Bromodomain-like"/>
    <property type="match status" value="1"/>
</dbReference>
<protein>
    <recommendedName>
        <fullName evidence="5">Bromo domain-containing protein</fullName>
    </recommendedName>
</protein>
<dbReference type="InterPro" id="IPR001487">
    <property type="entry name" value="Bromodomain"/>
</dbReference>
<accession>A0A2N1JFE2</accession>
<dbReference type="PRINTS" id="PR00503">
    <property type="entry name" value="BROMODOMAIN"/>
</dbReference>
<feature type="compositionally biased region" description="Basic and acidic residues" evidence="4">
    <location>
        <begin position="224"/>
        <end position="237"/>
    </location>
</feature>
<dbReference type="Pfam" id="PF00439">
    <property type="entry name" value="Bromodomain"/>
    <property type="match status" value="1"/>
</dbReference>
<proteinExistence type="predicted"/>
<feature type="region of interest" description="Disordered" evidence="4">
    <location>
        <begin position="190"/>
        <end position="273"/>
    </location>
</feature>
<evidence type="ECO:0000256" key="1">
    <source>
        <dbReference type="ARBA" id="ARBA00023117"/>
    </source>
</evidence>
<dbReference type="OrthoDB" id="1742084at2759"/>
<gene>
    <name evidence="6" type="ORF">MVES_001164</name>
</gene>
<reference evidence="6 7" key="1">
    <citation type="submission" date="2017-10" db="EMBL/GenBank/DDBJ databases">
        <title>A novel species of cold-tolerant Malassezia isolated from bats.</title>
        <authorList>
            <person name="Lorch J.M."/>
            <person name="Palmer J.M."/>
            <person name="Vanderwolf K.J."/>
            <person name="Schmidt K.Z."/>
            <person name="Verant M.L."/>
            <person name="Weller T.J."/>
            <person name="Blehert D.S."/>
        </authorList>
    </citation>
    <scope>NUCLEOTIDE SEQUENCE [LARGE SCALE GENOMIC DNA]</scope>
    <source>
        <strain evidence="6 7">NWHC:44797-103</strain>
    </source>
</reference>
<dbReference type="SMART" id="SM00297">
    <property type="entry name" value="BROMO"/>
    <property type="match status" value="1"/>
</dbReference>
<keyword evidence="3" id="KW-0175">Coiled coil</keyword>
<dbReference type="STRING" id="2020962.A0A2N1JFE2"/>
<evidence type="ECO:0000256" key="2">
    <source>
        <dbReference type="PROSITE-ProRule" id="PRU00035"/>
    </source>
</evidence>
<feature type="coiled-coil region" evidence="3">
    <location>
        <begin position="92"/>
        <end position="119"/>
    </location>
</feature>
<dbReference type="PROSITE" id="PS50014">
    <property type="entry name" value="BROMODOMAIN_2"/>
    <property type="match status" value="1"/>
</dbReference>
<evidence type="ECO:0000313" key="7">
    <source>
        <dbReference type="Proteomes" id="UP000232875"/>
    </source>
</evidence>
<dbReference type="PANTHER" id="PTHR15398:SF4">
    <property type="entry name" value="BROMODOMAIN-CONTAINING PROTEIN 8 ISOFORM X1"/>
    <property type="match status" value="1"/>
</dbReference>
<feature type="region of interest" description="Disordered" evidence="4">
    <location>
        <begin position="131"/>
        <end position="172"/>
    </location>
</feature>
<feature type="compositionally biased region" description="Acidic residues" evidence="4">
    <location>
        <begin position="159"/>
        <end position="170"/>
    </location>
</feature>